<dbReference type="KEGG" id="vg:41701820"/>
<protein>
    <submittedName>
        <fullName evidence="2">Uncharacterized protein</fullName>
    </submittedName>
</protein>
<organism evidence="2">
    <name type="scientific">Esparto virus</name>
    <dbReference type="NCBI Taxonomy" id="2072209"/>
    <lineage>
        <taxon>Viruses</taxon>
        <taxon>Viruses incertae sedis</taxon>
        <taxon>Naldaviricetes</taxon>
        <taxon>Lefavirales</taxon>
        <taxon>Nudiviridae</taxon>
        <taxon>Alphanudivirus</taxon>
        <taxon>Alphanudivirus tertidromelanogasteris</taxon>
    </lineage>
</organism>
<accession>A0A2I7G2V4</accession>
<name>A0A2I7G2V4_9VIRU</name>
<feature type="region of interest" description="Disordered" evidence="1">
    <location>
        <begin position="401"/>
        <end position="495"/>
    </location>
</feature>
<evidence type="ECO:0000313" key="2">
    <source>
        <dbReference type="EMBL" id="AUQ43963.1"/>
    </source>
</evidence>
<evidence type="ECO:0000256" key="1">
    <source>
        <dbReference type="SAM" id="MobiDB-lite"/>
    </source>
</evidence>
<reference evidence="2" key="1">
    <citation type="journal article" date="2021" name="Virus">
        <title>The discovery, distribution and diversity of DNA viruses associated with Drosophila melanogaster in Europe.</title>
        <authorList>
            <person name="Wallace M.A."/>
            <person name="Coffman K.A."/>
            <person name="Gilbert C."/>
            <person name="Ravindran S."/>
            <person name="Albery G.F."/>
            <person name="Abbott J."/>
            <person name="Argyridou E."/>
            <person name="Bellosta P."/>
            <person name="Betancourt A.J."/>
            <person name="Colinet H."/>
            <person name="Eric K."/>
            <person name="Glaser-Schmitt A."/>
            <person name="Grath S."/>
            <person name="Jelic M."/>
            <person name="Kankare M."/>
            <person name="Kozeretska I."/>
            <person name="Loeschcke V."/>
            <person name="Montchamp-Moreau C."/>
            <person name="Ometto L."/>
            <person name="Onder B.S."/>
            <person name="Orengo D.J."/>
            <person name="Parsch J."/>
            <person name="Pascual M."/>
            <person name="Patenkovic A."/>
            <person name="Puerma E."/>
            <person name="Ritchie M.G."/>
            <person name="Rota-Stabelli O."/>
            <person name="Schou M.F."/>
            <person name="Serga S.V."/>
            <person name="Stamenkovic-Radak M."/>
            <person name="Tanaskovic M."/>
            <person name="Veselinovic M.S."/>
            <person name="Vieira J."/>
            <person name="Vieira C.P."/>
            <person name="Kapun M."/>
            <person name="Flatt T."/>
            <person name="Gonzalez J."/>
            <person name="Staubach F."/>
            <person name="Obbard D.J."/>
        </authorList>
    </citation>
    <scope>NUCLEOTIDE SEQUENCE</scope>
    <source>
        <strain evidence="2">SRR3939042_Esparto_2012</strain>
    </source>
</reference>
<feature type="compositionally biased region" description="Pro residues" evidence="1">
    <location>
        <begin position="298"/>
        <end position="328"/>
    </location>
</feature>
<dbReference type="Proteomes" id="UP000290737">
    <property type="component" value="Genome"/>
</dbReference>
<proteinExistence type="predicted"/>
<keyword evidence="3" id="KW-1185">Reference proteome</keyword>
<feature type="compositionally biased region" description="Low complexity" evidence="1">
    <location>
        <begin position="131"/>
        <end position="146"/>
    </location>
</feature>
<feature type="compositionally biased region" description="Basic residues" evidence="1">
    <location>
        <begin position="431"/>
        <end position="453"/>
    </location>
</feature>
<dbReference type="RefSeq" id="YP_009551723.1">
    <property type="nucleotide sequence ID" value="NC_040536.1"/>
</dbReference>
<feature type="compositionally biased region" description="Low complexity" evidence="1">
    <location>
        <begin position="483"/>
        <end position="495"/>
    </location>
</feature>
<feature type="region of interest" description="Disordered" evidence="1">
    <location>
        <begin position="270"/>
        <end position="334"/>
    </location>
</feature>
<feature type="region of interest" description="Disordered" evidence="1">
    <location>
        <begin position="167"/>
        <end position="190"/>
    </location>
</feature>
<feature type="compositionally biased region" description="Basic and acidic residues" evidence="1">
    <location>
        <begin position="120"/>
        <end position="130"/>
    </location>
</feature>
<dbReference type="GeneID" id="41701820"/>
<sequence>MPNNTSTSICNSRCTVISFSIICCIVLFGASNINHYHKLDISDIKDSLPTLPPSYLEDYKRAGWYTKINSEMFKSNKFEPTKRTNTILEDYLKSDPLNYYNLKASNIVAIDKKNVDKYDSLDGHDNDHGNDNNGQRNNNNHASNGRIRNNINIATYDRNIIFDKSNDDDTNDTNHNGNAARTHLNSSSSTEDIDVVTIDDIAKPPPGYYRSLDGQYKRVDSIANKNDEPFNRKANQSLKKSYIRAKLTKYLPNISSFNNTIDDQLVSDLPSSSLTPSPLSLSGTSPTPSPLSSKSLTPPSPPSPSSPSPSSPSSPSPSPSSSSPPSPPSSSAAAAVSSSKLSSLKMIHTKILSPLKTTTNFKKSSNLLPIIETSPLLDDVRDRLSNFHKNTARLRHKTHNQFKPHEQQVNTPTQSSNRKDINNKFNNPHYQNHHHNHNHQHDHHHHHHHHHHNHQLEQEHEYHQQDNNHNHQQQHDENYETKNISNNQQIQIIPL</sequence>
<feature type="compositionally biased region" description="Low complexity" evidence="1">
    <location>
        <begin position="270"/>
        <end position="297"/>
    </location>
</feature>
<dbReference type="EMBL" id="KY608910">
    <property type="protein sequence ID" value="AUQ43963.1"/>
    <property type="molecule type" value="Genomic_DNA"/>
</dbReference>
<feature type="compositionally biased region" description="Polar residues" evidence="1">
    <location>
        <begin position="407"/>
        <end position="416"/>
    </location>
</feature>
<feature type="compositionally biased region" description="Basic and acidic residues" evidence="1">
    <location>
        <begin position="454"/>
        <end position="480"/>
    </location>
</feature>
<feature type="region of interest" description="Disordered" evidence="1">
    <location>
        <begin position="120"/>
        <end position="146"/>
    </location>
</feature>
<evidence type="ECO:0000313" key="3">
    <source>
        <dbReference type="Proteomes" id="UP000290737"/>
    </source>
</evidence>